<dbReference type="AlphaFoldDB" id="A0A317CK13"/>
<comment type="caution">
    <text evidence="2">The sequence shown here is derived from an EMBL/GenBank/DDBJ whole genome shotgun (WGS) entry which is preliminary data.</text>
</comment>
<sequence length="113" mass="12595">MLVVFTNKSGGTVDMFEKAALDLIKLMGRRPAVPSAISKEDLPEALSQLQKELALIAEAEQNAEQDADDTDGMEDLDADEKPKPIGMAIRAFPLIELMQHSIKDDSFLMWDYR</sequence>
<feature type="compositionally biased region" description="Acidic residues" evidence="1">
    <location>
        <begin position="61"/>
        <end position="78"/>
    </location>
</feature>
<dbReference type="EMBL" id="QGKM01000036">
    <property type="protein sequence ID" value="PWQ96650.1"/>
    <property type="molecule type" value="Genomic_DNA"/>
</dbReference>
<reference evidence="2 3" key="1">
    <citation type="submission" date="2018-05" db="EMBL/GenBank/DDBJ databases">
        <title>Leucothrix arctica sp. nov., isolated from Arctic seawater.</title>
        <authorList>
            <person name="Choi A."/>
            <person name="Baek K."/>
        </authorList>
    </citation>
    <scope>NUCLEOTIDE SEQUENCE [LARGE SCALE GENOMIC DNA]</scope>
    <source>
        <strain evidence="2 3">JCM 18388</strain>
    </source>
</reference>
<dbReference type="RefSeq" id="WP_109838040.1">
    <property type="nucleotide sequence ID" value="NZ_QGKM01000036.1"/>
</dbReference>
<accession>A0A317CK13</accession>
<dbReference type="OrthoDB" id="5625523at2"/>
<gene>
    <name evidence="2" type="ORF">DKW60_12770</name>
</gene>
<keyword evidence="3" id="KW-1185">Reference proteome</keyword>
<protein>
    <submittedName>
        <fullName evidence="2">DUF1840 domain-containing protein</fullName>
    </submittedName>
</protein>
<evidence type="ECO:0000256" key="1">
    <source>
        <dbReference type="SAM" id="MobiDB-lite"/>
    </source>
</evidence>
<dbReference type="Proteomes" id="UP000245539">
    <property type="component" value="Unassembled WGS sequence"/>
</dbReference>
<name>A0A317CK13_9GAMM</name>
<organism evidence="2 3">
    <name type="scientific">Leucothrix pacifica</name>
    <dbReference type="NCBI Taxonomy" id="1247513"/>
    <lineage>
        <taxon>Bacteria</taxon>
        <taxon>Pseudomonadati</taxon>
        <taxon>Pseudomonadota</taxon>
        <taxon>Gammaproteobacteria</taxon>
        <taxon>Thiotrichales</taxon>
        <taxon>Thiotrichaceae</taxon>
        <taxon>Leucothrix</taxon>
    </lineage>
</organism>
<evidence type="ECO:0000313" key="2">
    <source>
        <dbReference type="EMBL" id="PWQ96650.1"/>
    </source>
</evidence>
<evidence type="ECO:0000313" key="3">
    <source>
        <dbReference type="Proteomes" id="UP000245539"/>
    </source>
</evidence>
<dbReference type="Pfam" id="PF08895">
    <property type="entry name" value="DUF1840"/>
    <property type="match status" value="1"/>
</dbReference>
<feature type="region of interest" description="Disordered" evidence="1">
    <location>
        <begin position="59"/>
        <end position="80"/>
    </location>
</feature>
<proteinExistence type="predicted"/>
<dbReference type="InterPro" id="IPR014991">
    <property type="entry name" value="DUF1840"/>
</dbReference>